<evidence type="ECO:0000313" key="2">
    <source>
        <dbReference type="Proteomes" id="UP001152300"/>
    </source>
</evidence>
<evidence type="ECO:0000313" key="1">
    <source>
        <dbReference type="EMBL" id="KAJ8070943.1"/>
    </source>
</evidence>
<gene>
    <name evidence="1" type="ORF">OCU04_001301</name>
</gene>
<comment type="caution">
    <text evidence="1">The sequence shown here is derived from an EMBL/GenBank/DDBJ whole genome shotgun (WGS) entry which is preliminary data.</text>
</comment>
<organism evidence="1 2">
    <name type="scientific">Sclerotinia nivalis</name>
    <dbReference type="NCBI Taxonomy" id="352851"/>
    <lineage>
        <taxon>Eukaryota</taxon>
        <taxon>Fungi</taxon>
        <taxon>Dikarya</taxon>
        <taxon>Ascomycota</taxon>
        <taxon>Pezizomycotina</taxon>
        <taxon>Leotiomycetes</taxon>
        <taxon>Helotiales</taxon>
        <taxon>Sclerotiniaceae</taxon>
        <taxon>Sclerotinia</taxon>
    </lineage>
</organism>
<dbReference type="Proteomes" id="UP001152300">
    <property type="component" value="Unassembled WGS sequence"/>
</dbReference>
<accession>A0A9X0AYZ2</accession>
<proteinExistence type="predicted"/>
<reference evidence="1" key="1">
    <citation type="submission" date="2022-11" db="EMBL/GenBank/DDBJ databases">
        <title>Genome Resource of Sclerotinia nivalis Strain SnTB1, a Plant Pathogen Isolated from American Ginseng.</title>
        <authorList>
            <person name="Fan S."/>
        </authorList>
    </citation>
    <scope>NUCLEOTIDE SEQUENCE</scope>
    <source>
        <strain evidence="1">SnTB1</strain>
    </source>
</reference>
<name>A0A9X0AYZ2_9HELO</name>
<keyword evidence="2" id="KW-1185">Reference proteome</keyword>
<dbReference type="EMBL" id="JAPEIS010000001">
    <property type="protein sequence ID" value="KAJ8070943.1"/>
    <property type="molecule type" value="Genomic_DNA"/>
</dbReference>
<dbReference type="AlphaFoldDB" id="A0A9X0AYZ2"/>
<sequence length="266" mass="31286">MPSRKEEYQSILWNLRIFVVANEWSWRGPVTHSEFNQVVKDIRSSIRQTLYRQTERMAQNVTNMTEKLSEVEARYQADLEVWRYFFVKNVEVTRDLPEVMLDRGYQVCCDEQRQNGLQYQKPIQLQEPSMQQQQTQFSTNYPVCLPVSKSAAPKPSAKTIKQDYITRVTKSKSKTKINKILLDNTEDLGTRIQEKESEEESLRATGYAEWEKLMDLARDTKLRVLVGSSWYSMSWGNVWWLLLTSIGFLSDRRAIYRVQERSGTSK</sequence>
<protein>
    <submittedName>
        <fullName evidence="1">Uncharacterized protein</fullName>
    </submittedName>
</protein>